<reference evidence="1 2" key="1">
    <citation type="submission" date="2016-09" db="EMBL/GenBank/DDBJ databases">
        <title>Genome sequence of Eubacterium angustum.</title>
        <authorList>
            <person name="Poehlein A."/>
            <person name="Daniel R."/>
        </authorList>
    </citation>
    <scope>NUCLEOTIDE SEQUENCE [LARGE SCALE GENOMIC DNA]</scope>
    <source>
        <strain evidence="1 2">DSM 1989</strain>
    </source>
</reference>
<protein>
    <submittedName>
        <fullName evidence="1">Uncharacterized protein</fullName>
    </submittedName>
</protein>
<comment type="caution">
    <text evidence="1">The sequence shown here is derived from an EMBL/GenBank/DDBJ whole genome shotgun (WGS) entry which is preliminary data.</text>
</comment>
<keyword evidence="2" id="KW-1185">Reference proteome</keyword>
<proteinExistence type="predicted"/>
<dbReference type="EMBL" id="MKIE01000014">
    <property type="protein sequence ID" value="OHW61369.1"/>
    <property type="molecule type" value="Genomic_DNA"/>
</dbReference>
<accession>A0A1S1V6Q7</accession>
<dbReference type="Proteomes" id="UP000180254">
    <property type="component" value="Unassembled WGS sequence"/>
</dbReference>
<gene>
    <name evidence="1" type="ORF">EUAN_22190</name>
</gene>
<dbReference type="AlphaFoldDB" id="A0A1S1V6Q7"/>
<evidence type="ECO:0000313" key="1">
    <source>
        <dbReference type="EMBL" id="OHW61369.1"/>
    </source>
</evidence>
<evidence type="ECO:0000313" key="2">
    <source>
        <dbReference type="Proteomes" id="UP000180254"/>
    </source>
</evidence>
<name>A0A1S1V6Q7_9FIRM</name>
<organism evidence="1 2">
    <name type="scientific">Andreesenia angusta</name>
    <dbReference type="NCBI Taxonomy" id="39480"/>
    <lineage>
        <taxon>Bacteria</taxon>
        <taxon>Bacillati</taxon>
        <taxon>Bacillota</taxon>
        <taxon>Tissierellia</taxon>
        <taxon>Tissierellales</taxon>
        <taxon>Gottschalkiaceae</taxon>
        <taxon>Andreesenia</taxon>
    </lineage>
</organism>
<dbReference type="RefSeq" id="WP_071064454.1">
    <property type="nucleotide sequence ID" value="NZ_MKIE01000014.1"/>
</dbReference>
<dbReference type="STRING" id="39480.EUAN_22190"/>
<sequence>MLFYDERGNVKLSEHKVIYTQRGERVEQYIGAEGKEWWIHFAEKWGHTEIVSFEPVIHEKDQIARLKEVNRFTNIDLKNAETYIFGKVEQLDDTRLNSLKMQKEILELQNYIVEQEFKSLIL</sequence>